<keyword evidence="3 7" id="KW-1133">Transmembrane helix</keyword>
<evidence type="ECO:0000256" key="4">
    <source>
        <dbReference type="ARBA" id="ARBA00023136"/>
    </source>
</evidence>
<feature type="transmembrane region" description="Helical" evidence="7">
    <location>
        <begin position="190"/>
        <end position="209"/>
    </location>
</feature>
<evidence type="ECO:0000259" key="8">
    <source>
        <dbReference type="Pfam" id="PF12698"/>
    </source>
</evidence>
<dbReference type="EMBL" id="JBHSGF010000003">
    <property type="protein sequence ID" value="MFC4554751.1"/>
    <property type="molecule type" value="Genomic_DNA"/>
</dbReference>
<dbReference type="Proteomes" id="UP001595955">
    <property type="component" value="Unassembled WGS sequence"/>
</dbReference>
<dbReference type="PIRSF" id="PIRSF006648">
    <property type="entry name" value="DrrB"/>
    <property type="match status" value="1"/>
</dbReference>
<evidence type="ECO:0000256" key="2">
    <source>
        <dbReference type="ARBA" id="ARBA00022692"/>
    </source>
</evidence>
<protein>
    <submittedName>
        <fullName evidence="9">ABC transporter permease</fullName>
    </submittedName>
</protein>
<feature type="transmembrane region" description="Helical" evidence="7">
    <location>
        <begin position="130"/>
        <end position="152"/>
    </location>
</feature>
<gene>
    <name evidence="9" type="ORF">ACFO3F_05775</name>
</gene>
<feature type="transmembrane region" description="Helical" evidence="7">
    <location>
        <begin position="158"/>
        <end position="183"/>
    </location>
</feature>
<evidence type="ECO:0000256" key="5">
    <source>
        <dbReference type="ARBA" id="ARBA00023251"/>
    </source>
</evidence>
<evidence type="ECO:0000256" key="7">
    <source>
        <dbReference type="SAM" id="Phobius"/>
    </source>
</evidence>
<evidence type="ECO:0000256" key="1">
    <source>
        <dbReference type="ARBA" id="ARBA00004141"/>
    </source>
</evidence>
<feature type="compositionally biased region" description="Pro residues" evidence="6">
    <location>
        <begin position="1"/>
        <end position="12"/>
    </location>
</feature>
<keyword evidence="4 7" id="KW-0472">Membrane</keyword>
<dbReference type="InterPro" id="IPR051784">
    <property type="entry name" value="Nod_factor_ABC_transporter"/>
</dbReference>
<comment type="subcellular location">
    <subcellularLocation>
        <location evidence="1">Membrane</location>
        <topology evidence="1">Multi-pass membrane protein</topology>
    </subcellularLocation>
</comment>
<proteinExistence type="predicted"/>
<feature type="transmembrane region" description="Helical" evidence="7">
    <location>
        <begin position="75"/>
        <end position="96"/>
    </location>
</feature>
<dbReference type="InterPro" id="IPR000412">
    <property type="entry name" value="ABC_2_transport"/>
</dbReference>
<dbReference type="Pfam" id="PF12698">
    <property type="entry name" value="ABC2_membrane_3"/>
    <property type="match status" value="1"/>
</dbReference>
<reference evidence="10" key="1">
    <citation type="journal article" date="2019" name="Int. J. Syst. Evol. Microbiol.">
        <title>The Global Catalogue of Microorganisms (GCM) 10K type strain sequencing project: providing services to taxonomists for standard genome sequencing and annotation.</title>
        <authorList>
            <consortium name="The Broad Institute Genomics Platform"/>
            <consortium name="The Broad Institute Genome Sequencing Center for Infectious Disease"/>
            <person name="Wu L."/>
            <person name="Ma J."/>
        </authorList>
    </citation>
    <scope>NUCLEOTIDE SEQUENCE [LARGE SCALE GENOMIC DNA]</scope>
    <source>
        <strain evidence="10">JCM 3369</strain>
    </source>
</reference>
<accession>A0ABV9D8R4</accession>
<dbReference type="PANTHER" id="PTHR43229">
    <property type="entry name" value="NODULATION PROTEIN J"/>
    <property type="match status" value="1"/>
</dbReference>
<keyword evidence="2 7" id="KW-0812">Transmembrane</keyword>
<name>A0ABV9D8R4_9MICO</name>
<feature type="transmembrane region" description="Helical" evidence="7">
    <location>
        <begin position="45"/>
        <end position="63"/>
    </location>
</feature>
<dbReference type="RefSeq" id="WP_122825299.1">
    <property type="nucleotide sequence ID" value="NZ_CP033325.1"/>
</dbReference>
<keyword evidence="5" id="KW-0046">Antibiotic resistance</keyword>
<dbReference type="PANTHER" id="PTHR43229:SF2">
    <property type="entry name" value="NODULATION PROTEIN J"/>
    <property type="match status" value="1"/>
</dbReference>
<evidence type="ECO:0000313" key="10">
    <source>
        <dbReference type="Proteomes" id="UP001595955"/>
    </source>
</evidence>
<organism evidence="9 10">
    <name type="scientific">Georgenia faecalis</name>
    <dbReference type="NCBI Taxonomy" id="2483799"/>
    <lineage>
        <taxon>Bacteria</taxon>
        <taxon>Bacillati</taxon>
        <taxon>Actinomycetota</taxon>
        <taxon>Actinomycetes</taxon>
        <taxon>Micrococcales</taxon>
        <taxon>Bogoriellaceae</taxon>
        <taxon>Georgenia</taxon>
    </lineage>
</organism>
<feature type="domain" description="ABC-2 type transporter transmembrane" evidence="8">
    <location>
        <begin position="79"/>
        <end position="272"/>
    </location>
</feature>
<evidence type="ECO:0000256" key="6">
    <source>
        <dbReference type="SAM" id="MobiDB-lite"/>
    </source>
</evidence>
<keyword evidence="10" id="KW-1185">Reference proteome</keyword>
<feature type="transmembrane region" description="Helical" evidence="7">
    <location>
        <begin position="253"/>
        <end position="274"/>
    </location>
</feature>
<feature type="region of interest" description="Disordered" evidence="6">
    <location>
        <begin position="1"/>
        <end position="23"/>
    </location>
</feature>
<evidence type="ECO:0000313" key="9">
    <source>
        <dbReference type="EMBL" id="MFC4554751.1"/>
    </source>
</evidence>
<dbReference type="InterPro" id="IPR013525">
    <property type="entry name" value="ABC2_TM"/>
</dbReference>
<comment type="caution">
    <text evidence="9">The sequence shown here is derived from an EMBL/GenBank/DDBJ whole genome shotgun (WGS) entry which is preliminary data.</text>
</comment>
<sequence length="284" mass="29725">MTTRPASPPRPAAAPRAPHRNGGPGGLAVLAAVTELRTSMRTPEFAVGVIAVPVLLYAMFGLPNAASPLPEGTRVGLAMLVSMCAYGIVSLAIFTFGEDVARERGRGWTRTLGATPYPTWVYLAGKTVNALLLAALIVVAMTVLAVLAGGVGMAVTSWAALAATLLGGVLAFSTLGFAIAFVARPRAAAVVANLIFLPLSFASGFFIPLGDLPQIMRDIAQYLPTYHFGQLAYRTVMPEADVEFWVGMASQPVWVHLAWVIGSAVVLGALALVAGRREAVTRRG</sequence>
<evidence type="ECO:0000256" key="3">
    <source>
        <dbReference type="ARBA" id="ARBA00022989"/>
    </source>
</evidence>